<dbReference type="PANTHER" id="PTHR47592">
    <property type="entry name" value="PBF68 PROTEIN"/>
    <property type="match status" value="1"/>
</dbReference>
<proteinExistence type="predicted"/>
<feature type="compositionally biased region" description="Basic and acidic residues" evidence="1">
    <location>
        <begin position="87"/>
        <end position="102"/>
    </location>
</feature>
<evidence type="ECO:0000313" key="3">
    <source>
        <dbReference type="EMBL" id="KAL0440950.1"/>
    </source>
</evidence>
<sequence length="247" mass="26886">MVVPIAKALPHLSKLEPLDGSIFSQQLDLDYVLFQNLPQTPAEASTLAIIAAETSIAGMITKSEDESKLKYDRDNKTVRGFTRIKGKDSKRTVNTSHSKDATKPTTQPTPQVNLAENDEIITAVVVEANLVENKNDWVLDTGASRHFCSNKALFHESVDATDGECVFNGNSTTARVLGKGKIFLKLTSGKTLVLNDVLYVPSLRINLISGSLLNKAGLKIVLESDKVIITKNNDFVGKGYLLDGLFP</sequence>
<dbReference type="EMBL" id="JACGWJ010000001">
    <property type="protein sequence ID" value="KAL0440950.1"/>
    <property type="molecule type" value="Genomic_DNA"/>
</dbReference>
<feature type="region of interest" description="Disordered" evidence="1">
    <location>
        <begin position="87"/>
        <end position="111"/>
    </location>
</feature>
<accession>A0AAW2WGI2</accession>
<evidence type="ECO:0000259" key="2">
    <source>
        <dbReference type="Pfam" id="PF22936"/>
    </source>
</evidence>
<comment type="caution">
    <text evidence="3">The sequence shown here is derived from an EMBL/GenBank/DDBJ whole genome shotgun (WGS) entry which is preliminary data.</text>
</comment>
<dbReference type="AlphaFoldDB" id="A0AAW2WGI2"/>
<reference evidence="3" key="2">
    <citation type="journal article" date="2024" name="Plant">
        <title>Genomic evolution and insights into agronomic trait innovations of Sesamum species.</title>
        <authorList>
            <person name="Miao H."/>
            <person name="Wang L."/>
            <person name="Qu L."/>
            <person name="Liu H."/>
            <person name="Sun Y."/>
            <person name="Le M."/>
            <person name="Wang Q."/>
            <person name="Wei S."/>
            <person name="Zheng Y."/>
            <person name="Lin W."/>
            <person name="Duan Y."/>
            <person name="Cao H."/>
            <person name="Xiong S."/>
            <person name="Wang X."/>
            <person name="Wei L."/>
            <person name="Li C."/>
            <person name="Ma Q."/>
            <person name="Ju M."/>
            <person name="Zhao R."/>
            <person name="Li G."/>
            <person name="Mu C."/>
            <person name="Tian Q."/>
            <person name="Mei H."/>
            <person name="Zhang T."/>
            <person name="Gao T."/>
            <person name="Zhang H."/>
        </authorList>
    </citation>
    <scope>NUCLEOTIDE SEQUENCE</scope>
    <source>
        <strain evidence="3">G02</strain>
    </source>
</reference>
<protein>
    <recommendedName>
        <fullName evidence="2">Retrovirus-related Pol polyprotein from transposon TNT 1-94-like beta-barrel domain-containing protein</fullName>
    </recommendedName>
</protein>
<dbReference type="PANTHER" id="PTHR47592:SF30">
    <property type="entry name" value="CCHC-TYPE DOMAIN-CONTAINING PROTEIN"/>
    <property type="match status" value="1"/>
</dbReference>
<feature type="domain" description="Retrovirus-related Pol polyprotein from transposon TNT 1-94-like beta-barrel" evidence="2">
    <location>
        <begin position="137"/>
        <end position="217"/>
    </location>
</feature>
<dbReference type="Pfam" id="PF22936">
    <property type="entry name" value="Pol_BBD"/>
    <property type="match status" value="1"/>
</dbReference>
<gene>
    <name evidence="3" type="ORF">Sradi_0033900</name>
</gene>
<organism evidence="3">
    <name type="scientific">Sesamum radiatum</name>
    <name type="common">Black benniseed</name>
    <dbReference type="NCBI Taxonomy" id="300843"/>
    <lineage>
        <taxon>Eukaryota</taxon>
        <taxon>Viridiplantae</taxon>
        <taxon>Streptophyta</taxon>
        <taxon>Embryophyta</taxon>
        <taxon>Tracheophyta</taxon>
        <taxon>Spermatophyta</taxon>
        <taxon>Magnoliopsida</taxon>
        <taxon>eudicotyledons</taxon>
        <taxon>Gunneridae</taxon>
        <taxon>Pentapetalae</taxon>
        <taxon>asterids</taxon>
        <taxon>lamiids</taxon>
        <taxon>Lamiales</taxon>
        <taxon>Pedaliaceae</taxon>
        <taxon>Sesamum</taxon>
    </lineage>
</organism>
<name>A0AAW2WGI2_SESRA</name>
<reference evidence="3" key="1">
    <citation type="submission" date="2020-06" db="EMBL/GenBank/DDBJ databases">
        <authorList>
            <person name="Li T."/>
            <person name="Hu X."/>
            <person name="Zhang T."/>
            <person name="Song X."/>
            <person name="Zhang H."/>
            <person name="Dai N."/>
            <person name="Sheng W."/>
            <person name="Hou X."/>
            <person name="Wei L."/>
        </authorList>
    </citation>
    <scope>NUCLEOTIDE SEQUENCE</scope>
    <source>
        <strain evidence="3">G02</strain>
        <tissue evidence="3">Leaf</tissue>
    </source>
</reference>
<evidence type="ECO:0000256" key="1">
    <source>
        <dbReference type="SAM" id="MobiDB-lite"/>
    </source>
</evidence>
<dbReference type="InterPro" id="IPR054722">
    <property type="entry name" value="PolX-like_BBD"/>
</dbReference>